<evidence type="ECO:0000256" key="2">
    <source>
        <dbReference type="ARBA" id="ARBA00011901"/>
    </source>
</evidence>
<keyword evidence="7" id="KW-1185">Reference proteome</keyword>
<comment type="catalytic activity">
    <reaction evidence="1">
        <text>Hydrolyzes the link between N-acetylmuramoyl residues and L-amino acid residues in certain cell-wall glycopeptides.</text>
        <dbReference type="EC" id="3.5.1.28"/>
    </reaction>
</comment>
<reference evidence="7" key="1">
    <citation type="journal article" date="2011" name="J. Bacteriol.">
        <title>Genome sequences of eight morphologically diverse alphaproteobacteria.</title>
        <authorList>
            <consortium name="US DOE Joint Genome Institute"/>
            <person name="Brown P.J."/>
            <person name="Kysela D.T."/>
            <person name="Buechlein A."/>
            <person name="Hemmerich C."/>
            <person name="Brun Y.V."/>
        </authorList>
    </citation>
    <scope>NUCLEOTIDE SEQUENCE [LARGE SCALE GENOMIC DNA]</scope>
    <source>
        <strain evidence="7">ATCC 51888 / DSM 1869 / NCIB 11706 / TK 0415</strain>
    </source>
</reference>
<keyword evidence="3 6" id="KW-0378">Hydrolase</keyword>
<dbReference type="HOGENOM" id="CLU_014322_2_1_5"/>
<dbReference type="InterPro" id="IPR002508">
    <property type="entry name" value="MurNAc-LAA_cat"/>
</dbReference>
<dbReference type="PANTHER" id="PTHR30404:SF0">
    <property type="entry name" value="N-ACETYLMURAMOYL-L-ALANINE AMIDASE AMIC"/>
    <property type="match status" value="1"/>
</dbReference>
<evidence type="ECO:0000256" key="4">
    <source>
        <dbReference type="SAM" id="SignalP"/>
    </source>
</evidence>
<feature type="domain" description="MurNAc-LAA" evidence="5">
    <location>
        <begin position="248"/>
        <end position="411"/>
    </location>
</feature>
<proteinExistence type="predicted"/>
<accession>D8JPT3</accession>
<dbReference type="eggNOG" id="COG0860">
    <property type="taxonomic scope" value="Bacteria"/>
</dbReference>
<protein>
    <recommendedName>
        <fullName evidence="2">N-acetylmuramoyl-L-alanine amidase</fullName>
        <ecNumber evidence="2">3.5.1.28</ecNumber>
    </recommendedName>
</protein>
<dbReference type="CDD" id="cd02696">
    <property type="entry name" value="MurNAc-LAA"/>
    <property type="match status" value="1"/>
</dbReference>
<dbReference type="RefSeq" id="WP_013215976.1">
    <property type="nucleotide sequence ID" value="NC_014313.1"/>
</dbReference>
<dbReference type="SUPFAM" id="SSF53187">
    <property type="entry name" value="Zn-dependent exopeptidases"/>
    <property type="match status" value="1"/>
</dbReference>
<evidence type="ECO:0000256" key="3">
    <source>
        <dbReference type="ARBA" id="ARBA00022801"/>
    </source>
</evidence>
<dbReference type="Gene3D" id="2.60.40.3500">
    <property type="match status" value="1"/>
</dbReference>
<dbReference type="Proteomes" id="UP000002033">
    <property type="component" value="Chromosome"/>
</dbReference>
<dbReference type="Gene3D" id="3.40.630.40">
    <property type="entry name" value="Zn-dependent exopeptidases"/>
    <property type="match status" value="1"/>
</dbReference>
<evidence type="ECO:0000313" key="6">
    <source>
        <dbReference type="EMBL" id="ADJ23817.1"/>
    </source>
</evidence>
<dbReference type="GO" id="GO:0008745">
    <property type="term" value="F:N-acetylmuramoyl-L-alanine amidase activity"/>
    <property type="evidence" value="ECO:0007669"/>
    <property type="project" value="UniProtKB-EC"/>
</dbReference>
<gene>
    <name evidence="6" type="ordered locus">Hden_2016</name>
</gene>
<dbReference type="InterPro" id="IPR050695">
    <property type="entry name" value="N-acetylmuramoyl_amidase_3"/>
</dbReference>
<dbReference type="InterPro" id="IPR021731">
    <property type="entry name" value="AMIN_dom"/>
</dbReference>
<dbReference type="Pfam" id="PF11741">
    <property type="entry name" value="AMIN"/>
    <property type="match status" value="1"/>
</dbReference>
<feature type="chain" id="PRO_5013220553" description="N-acetylmuramoyl-L-alanine amidase" evidence="4">
    <location>
        <begin position="16"/>
        <end position="423"/>
    </location>
</feature>
<dbReference type="GO" id="GO:0009253">
    <property type="term" value="P:peptidoglycan catabolic process"/>
    <property type="evidence" value="ECO:0007669"/>
    <property type="project" value="InterPro"/>
</dbReference>
<dbReference type="EMBL" id="CP002083">
    <property type="protein sequence ID" value="ADJ23817.1"/>
    <property type="molecule type" value="Genomic_DNA"/>
</dbReference>
<dbReference type="Pfam" id="PF01520">
    <property type="entry name" value="Amidase_3"/>
    <property type="match status" value="1"/>
</dbReference>
<dbReference type="EC" id="3.5.1.28" evidence="2"/>
<feature type="signal peptide" evidence="4">
    <location>
        <begin position="1"/>
        <end position="15"/>
    </location>
</feature>
<dbReference type="STRING" id="582899.Hden_2016"/>
<dbReference type="OrthoDB" id="9806267at2"/>
<dbReference type="SMART" id="SM00646">
    <property type="entry name" value="Ami_3"/>
    <property type="match status" value="1"/>
</dbReference>
<organism evidence="6 7">
    <name type="scientific">Hyphomicrobium denitrificans (strain ATCC 51888 / DSM 1869 / NCIMB 11706 / TK 0415)</name>
    <dbReference type="NCBI Taxonomy" id="582899"/>
    <lineage>
        <taxon>Bacteria</taxon>
        <taxon>Pseudomonadati</taxon>
        <taxon>Pseudomonadota</taxon>
        <taxon>Alphaproteobacteria</taxon>
        <taxon>Hyphomicrobiales</taxon>
        <taxon>Hyphomicrobiaceae</taxon>
        <taxon>Hyphomicrobium</taxon>
    </lineage>
</organism>
<dbReference type="GO" id="GO:0030288">
    <property type="term" value="C:outer membrane-bounded periplasmic space"/>
    <property type="evidence" value="ECO:0007669"/>
    <property type="project" value="TreeGrafter"/>
</dbReference>
<evidence type="ECO:0000313" key="7">
    <source>
        <dbReference type="Proteomes" id="UP000002033"/>
    </source>
</evidence>
<evidence type="ECO:0000256" key="1">
    <source>
        <dbReference type="ARBA" id="ARBA00001561"/>
    </source>
</evidence>
<dbReference type="PANTHER" id="PTHR30404">
    <property type="entry name" value="N-ACETYLMURAMOYL-L-ALANINE AMIDASE"/>
    <property type="match status" value="1"/>
</dbReference>
<dbReference type="AlphaFoldDB" id="D8JPT3"/>
<sequence precursor="true">MAAALLCAVTGAASAAGSAADAPKTGKSQIAIANPSPDADSRSKVLRTRFVVGLERKVDYRVFAIANPNRVVIELPDVTMQLPAIDENKPVGLVRAVRAGLAAPGTTRIVIGVTQPVVVESSAIEQDDKGLSRLAIVIRPAGSPMGGPGMKGFAEPSALGAAGLQLQPPLPRPAVKPTERAAKAFKPIIVLDPGHGGYDSGAVKFGTVEKNVVLAFSLVLRDLLEKTGRYKVLMTRNDDTFIPLDDRTKYAERNRANIFIAIHADYSDQGSRARGATIYTLRDGVAKNLERSAKGNAAENVLSAEEIDTVRKVSDDVSAVRGILADLAERDVEMTHERTGMFAKTVIENMGESTPMRNEPDQQAAFRVLKTAQFPSVLIELAYVTNKQDASNLQSDGWRGKVAQSIVSAIDNYFSHEIARLPF</sequence>
<keyword evidence="4" id="KW-0732">Signal</keyword>
<evidence type="ECO:0000259" key="5">
    <source>
        <dbReference type="SMART" id="SM00646"/>
    </source>
</evidence>
<dbReference type="KEGG" id="hdn:Hden_2016"/>
<name>D8JPT3_HYPDA</name>